<evidence type="ECO:0000259" key="7">
    <source>
        <dbReference type="Pfam" id="PF17921"/>
    </source>
</evidence>
<dbReference type="InterPro" id="IPR043502">
    <property type="entry name" value="DNA/RNA_pol_sf"/>
</dbReference>
<dbReference type="PANTHER" id="PTHR37984">
    <property type="entry name" value="PROTEIN CBG26694"/>
    <property type="match status" value="1"/>
</dbReference>
<evidence type="ECO:0000313" key="9">
    <source>
        <dbReference type="Proteomes" id="UP000830375"/>
    </source>
</evidence>
<dbReference type="Pfam" id="PF17919">
    <property type="entry name" value="RT_RNaseH_2"/>
    <property type="match status" value="1"/>
</dbReference>
<comment type="caution">
    <text evidence="8">The sequence shown here is derived from an EMBL/GenBank/DDBJ whole genome shotgun (WGS) entry which is preliminary data.</text>
</comment>
<evidence type="ECO:0000313" key="8">
    <source>
        <dbReference type="EMBL" id="KAI2651862.1"/>
    </source>
</evidence>
<protein>
    <recommendedName>
        <fullName evidence="4">Gypsy retrotransposon integrase-like protein 1</fullName>
        <ecNumber evidence="2">3.1.26.4</ecNumber>
    </recommendedName>
</protein>
<dbReference type="Proteomes" id="UP000830375">
    <property type="component" value="Unassembled WGS sequence"/>
</dbReference>
<organism evidence="8 9">
    <name type="scientific">Labeo rohita</name>
    <name type="common">Indian major carp</name>
    <name type="synonym">Cyprinus rohita</name>
    <dbReference type="NCBI Taxonomy" id="84645"/>
    <lineage>
        <taxon>Eukaryota</taxon>
        <taxon>Metazoa</taxon>
        <taxon>Chordata</taxon>
        <taxon>Craniata</taxon>
        <taxon>Vertebrata</taxon>
        <taxon>Euteleostomi</taxon>
        <taxon>Actinopterygii</taxon>
        <taxon>Neopterygii</taxon>
        <taxon>Teleostei</taxon>
        <taxon>Ostariophysi</taxon>
        <taxon>Cypriniformes</taxon>
        <taxon>Cyprinidae</taxon>
        <taxon>Labeoninae</taxon>
        <taxon>Labeonini</taxon>
        <taxon>Labeo</taxon>
    </lineage>
</organism>
<evidence type="ECO:0000256" key="2">
    <source>
        <dbReference type="ARBA" id="ARBA00012180"/>
    </source>
</evidence>
<evidence type="ECO:0000256" key="4">
    <source>
        <dbReference type="ARBA" id="ARBA00039658"/>
    </source>
</evidence>
<dbReference type="SUPFAM" id="SSF53098">
    <property type="entry name" value="Ribonuclease H-like"/>
    <property type="match status" value="1"/>
</dbReference>
<evidence type="ECO:0000259" key="6">
    <source>
        <dbReference type="Pfam" id="PF17919"/>
    </source>
</evidence>
<evidence type="ECO:0000259" key="5">
    <source>
        <dbReference type="Pfam" id="PF00078"/>
    </source>
</evidence>
<dbReference type="InterPro" id="IPR043128">
    <property type="entry name" value="Rev_trsase/Diguanyl_cyclase"/>
</dbReference>
<name>A0ABQ8LMH7_LABRO</name>
<dbReference type="EMBL" id="JACTAM010000020">
    <property type="protein sequence ID" value="KAI2651862.1"/>
    <property type="molecule type" value="Genomic_DNA"/>
</dbReference>
<evidence type="ECO:0000256" key="1">
    <source>
        <dbReference type="ARBA" id="ARBA00010879"/>
    </source>
</evidence>
<feature type="domain" description="Reverse transcriptase" evidence="5">
    <location>
        <begin position="64"/>
        <end position="141"/>
    </location>
</feature>
<proteinExistence type="inferred from homology"/>
<dbReference type="CDD" id="cd01647">
    <property type="entry name" value="RT_LTR"/>
    <property type="match status" value="1"/>
</dbReference>
<comment type="similarity">
    <text evidence="1">Belongs to the beta type-B retroviral polymerase family. HERV class-II K(HML-2) pol subfamily.</text>
</comment>
<dbReference type="Pfam" id="PF17921">
    <property type="entry name" value="Integrase_H2C2"/>
    <property type="match status" value="1"/>
</dbReference>
<dbReference type="Gene3D" id="1.10.340.70">
    <property type="match status" value="1"/>
</dbReference>
<accession>A0ABQ8LMH7</accession>
<dbReference type="Gene3D" id="3.30.70.270">
    <property type="match status" value="1"/>
</dbReference>
<dbReference type="PANTHER" id="PTHR37984:SF5">
    <property type="entry name" value="PROTEIN NYNRIN-LIKE"/>
    <property type="match status" value="1"/>
</dbReference>
<dbReference type="Gene3D" id="3.10.10.10">
    <property type="entry name" value="HIV Type 1 Reverse Transcriptase, subunit A, domain 1"/>
    <property type="match status" value="1"/>
</dbReference>
<dbReference type="InterPro" id="IPR050951">
    <property type="entry name" value="Retrovirus_Pol_polyprotein"/>
</dbReference>
<keyword evidence="3" id="KW-0511">Multifunctional enzyme</keyword>
<dbReference type="SUPFAM" id="SSF56672">
    <property type="entry name" value="DNA/RNA polymerases"/>
    <property type="match status" value="1"/>
</dbReference>
<dbReference type="InterPro" id="IPR012337">
    <property type="entry name" value="RNaseH-like_sf"/>
</dbReference>
<dbReference type="EC" id="3.1.26.4" evidence="2"/>
<gene>
    <name evidence="8" type="ORF">H4Q32_014635</name>
</gene>
<dbReference type="InterPro" id="IPR036397">
    <property type="entry name" value="RNaseH_sf"/>
</dbReference>
<feature type="domain" description="Integrase zinc-binding" evidence="7">
    <location>
        <begin position="315"/>
        <end position="354"/>
    </location>
</feature>
<dbReference type="InterPro" id="IPR000477">
    <property type="entry name" value="RT_dom"/>
</dbReference>
<dbReference type="Gene3D" id="3.30.420.10">
    <property type="entry name" value="Ribonuclease H-like superfamily/Ribonuclease H"/>
    <property type="match status" value="1"/>
</dbReference>
<dbReference type="InterPro" id="IPR041588">
    <property type="entry name" value="Integrase_H2C2"/>
</dbReference>
<dbReference type="Pfam" id="PF00078">
    <property type="entry name" value="RVT_1"/>
    <property type="match status" value="1"/>
</dbReference>
<dbReference type="InterPro" id="IPR041577">
    <property type="entry name" value="RT_RNaseH_2"/>
</dbReference>
<evidence type="ECO:0000256" key="3">
    <source>
        <dbReference type="ARBA" id="ARBA00023268"/>
    </source>
</evidence>
<reference evidence="8 9" key="1">
    <citation type="submission" date="2022-01" db="EMBL/GenBank/DDBJ databases">
        <title>A high-quality chromosome-level genome assembly of rohu carp, Labeo rohita.</title>
        <authorList>
            <person name="Arick M.A. II"/>
            <person name="Hsu C.-Y."/>
            <person name="Magbanua Z."/>
            <person name="Pechanova O."/>
            <person name="Grover C."/>
            <person name="Miller E."/>
            <person name="Thrash A."/>
            <person name="Ezzel L."/>
            <person name="Alam S."/>
            <person name="Benzie J."/>
            <person name="Hamilton M."/>
            <person name="Karsi A."/>
            <person name="Lawrence M.L."/>
            <person name="Peterson D.G."/>
        </authorList>
    </citation>
    <scope>NUCLEOTIDE SEQUENCE [LARGE SCALE GENOMIC DNA]</scope>
    <source>
        <strain evidence="9">BAU-BD-2019</strain>
        <tissue evidence="8">Blood</tissue>
    </source>
</reference>
<keyword evidence="9" id="KW-1185">Reference proteome</keyword>
<feature type="domain" description="Reverse transcriptase/retrotransposon-derived protein RNase H-like" evidence="6">
    <location>
        <begin position="211"/>
        <end position="290"/>
    </location>
</feature>
<sequence>MHTGGGDCQGFSYTSTLRECGSRQSVHPVHPERQAMEEYIKEALSQQFIRPSTSLAASNFFFVGKKDGGLRPCIDYRVLNSQTVKYPYPLVPAALEELSGARIFTKLDLQSAYNLIRIREGDEWKMAFITPSGHYEYQVMPRHLDLLPEPGRPPPSRQAKRAPPIRQARKCEFHKTTIQFLRYNISSESIQMDQGKVQSPPEETRLCPGNPEALTTFHNLKQAFCTTPTLTHPNPQLPFIVVVDSSTIGYHGEPLTLHPCAYYSKKLTSAEQNHDVGSREFLAVKLTLEECPILWDINDQIRSATQNEPAPLGGSGHPGSQRTLSLLQNPYWWPNMANDITRFVQCSVCAIYKTHRQLPAGKLVPLPLPHRPWSHIGIDFVMDLPNSYSHTCILVVFDRFSKACKLILLKGLSTSLETAELLFQHVFRHFRLPEDIVSDRLWPQFISHVWKVFFKLLRIRVSLSSNYQLFPAQDLGTGTGSQITLPGQSPQLELLPPLGCVCAELSEAANHCS</sequence>